<dbReference type="AlphaFoldDB" id="A0AA97AIC9"/>
<dbReference type="InterPro" id="IPR000182">
    <property type="entry name" value="GNAT_dom"/>
</dbReference>
<sequence length="152" mass="17238">MQRTYEELYPGETFAHLAQTVDQYFSSETPLWWAEVAPAESSPAPSHLNQLSSSETRQRSNSTALIGCLWLGIAVDQVTGHRYSHIFLLYVAPAYRRRGVGSALMHHAEAWAKARGDQQIGLQVFQHNQPALQLYEKLGYRPQSVWMVKPIL</sequence>
<dbReference type="PROSITE" id="PS51186">
    <property type="entry name" value="GNAT"/>
    <property type="match status" value="1"/>
</dbReference>
<reference evidence="4" key="1">
    <citation type="submission" date="2020-05" db="EMBL/GenBank/DDBJ databases">
        <authorList>
            <person name="Zhu T."/>
            <person name="Keshari N."/>
            <person name="Lu X."/>
        </authorList>
    </citation>
    <scope>NUCLEOTIDE SEQUENCE</scope>
    <source>
        <strain evidence="4">NK1-12</strain>
    </source>
</reference>
<gene>
    <name evidence="4" type="ORF">HJG54_09515</name>
</gene>
<dbReference type="InterPro" id="IPR016181">
    <property type="entry name" value="Acyl_CoA_acyltransferase"/>
</dbReference>
<evidence type="ECO:0000313" key="4">
    <source>
        <dbReference type="EMBL" id="WNZ26520.1"/>
    </source>
</evidence>
<dbReference type="SUPFAM" id="SSF55729">
    <property type="entry name" value="Acyl-CoA N-acyltransferases (Nat)"/>
    <property type="match status" value="1"/>
</dbReference>
<proteinExistence type="predicted"/>
<dbReference type="Pfam" id="PF00583">
    <property type="entry name" value="Acetyltransf_1"/>
    <property type="match status" value="1"/>
</dbReference>
<dbReference type="GO" id="GO:0016747">
    <property type="term" value="F:acyltransferase activity, transferring groups other than amino-acyl groups"/>
    <property type="evidence" value="ECO:0007669"/>
    <property type="project" value="InterPro"/>
</dbReference>
<organism evidence="4">
    <name type="scientific">Leptolyngbya sp. NK1-12</name>
    <dbReference type="NCBI Taxonomy" id="2547451"/>
    <lineage>
        <taxon>Bacteria</taxon>
        <taxon>Bacillati</taxon>
        <taxon>Cyanobacteriota</taxon>
        <taxon>Cyanophyceae</taxon>
        <taxon>Leptolyngbyales</taxon>
        <taxon>Leptolyngbyaceae</taxon>
        <taxon>Leptolyngbya group</taxon>
        <taxon>Leptolyngbya</taxon>
    </lineage>
</organism>
<accession>A0AA97AIC9</accession>
<protein>
    <submittedName>
        <fullName evidence="4">GNAT family N-acetyltransferase</fullName>
    </submittedName>
</protein>
<feature type="domain" description="N-acetyltransferase" evidence="3">
    <location>
        <begin position="3"/>
        <end position="152"/>
    </location>
</feature>
<evidence type="ECO:0000256" key="1">
    <source>
        <dbReference type="ARBA" id="ARBA00022679"/>
    </source>
</evidence>
<keyword evidence="1" id="KW-0808">Transferase</keyword>
<evidence type="ECO:0000256" key="2">
    <source>
        <dbReference type="ARBA" id="ARBA00023315"/>
    </source>
</evidence>
<evidence type="ECO:0000259" key="3">
    <source>
        <dbReference type="PROSITE" id="PS51186"/>
    </source>
</evidence>
<keyword evidence="2" id="KW-0012">Acyltransferase</keyword>
<dbReference type="EMBL" id="CP053586">
    <property type="protein sequence ID" value="WNZ26520.1"/>
    <property type="molecule type" value="Genomic_DNA"/>
</dbReference>
<name>A0AA97AIC9_9CYAN</name>
<dbReference type="CDD" id="cd04301">
    <property type="entry name" value="NAT_SF"/>
    <property type="match status" value="1"/>
</dbReference>
<dbReference type="Gene3D" id="3.40.630.30">
    <property type="match status" value="1"/>
</dbReference>
<dbReference type="InterPro" id="IPR050680">
    <property type="entry name" value="YpeA/RimI_acetyltransf"/>
</dbReference>
<dbReference type="PANTHER" id="PTHR43420">
    <property type="entry name" value="ACETYLTRANSFERASE"/>
    <property type="match status" value="1"/>
</dbReference>